<dbReference type="OrthoDB" id="29496at2"/>
<dbReference type="AlphaFoldDB" id="A0A511VB63"/>
<dbReference type="Proteomes" id="UP000321157">
    <property type="component" value="Unassembled WGS sequence"/>
</dbReference>
<comment type="caution">
    <text evidence="1">The sequence shown here is derived from an EMBL/GenBank/DDBJ whole genome shotgun (WGS) entry which is preliminary data.</text>
</comment>
<proteinExistence type="predicted"/>
<organism evidence="1 2">
    <name type="scientific">Aneurinibacillus danicus</name>
    <dbReference type="NCBI Taxonomy" id="267746"/>
    <lineage>
        <taxon>Bacteria</taxon>
        <taxon>Bacillati</taxon>
        <taxon>Bacillota</taxon>
        <taxon>Bacilli</taxon>
        <taxon>Bacillales</taxon>
        <taxon>Paenibacillaceae</taxon>
        <taxon>Aneurinibacillus group</taxon>
        <taxon>Aneurinibacillus</taxon>
    </lineage>
</organism>
<evidence type="ECO:0000313" key="2">
    <source>
        <dbReference type="Proteomes" id="UP000321157"/>
    </source>
</evidence>
<evidence type="ECO:0000313" key="1">
    <source>
        <dbReference type="EMBL" id="GEN36059.1"/>
    </source>
</evidence>
<sequence length="119" mass="13807">MVLQTQTFNSCLPTNIRFGLDIVKNELASEIIKLANKKKVFIATDQGLVKTSAISVPFYFNCSLPLAFQHKNWFRFLASEKGDDLSDKDAVYCFLNNPRYAWRRFLLLLSAKYHNPWKL</sequence>
<dbReference type="RefSeq" id="WP_146811633.1">
    <property type="nucleotide sequence ID" value="NZ_BJXX01000166.1"/>
</dbReference>
<gene>
    <name evidence="1" type="ORF">ADA01nite_35190</name>
</gene>
<accession>A0A511VB63</accession>
<protein>
    <submittedName>
        <fullName evidence="1">Uncharacterized protein</fullName>
    </submittedName>
</protein>
<keyword evidence="2" id="KW-1185">Reference proteome</keyword>
<dbReference type="EMBL" id="BJXX01000166">
    <property type="protein sequence ID" value="GEN36059.1"/>
    <property type="molecule type" value="Genomic_DNA"/>
</dbReference>
<name>A0A511VB63_9BACL</name>
<reference evidence="1 2" key="1">
    <citation type="submission" date="2019-07" db="EMBL/GenBank/DDBJ databases">
        <title>Whole genome shotgun sequence of Aneurinibacillus danicus NBRC 102444.</title>
        <authorList>
            <person name="Hosoyama A."/>
            <person name="Uohara A."/>
            <person name="Ohji S."/>
            <person name="Ichikawa N."/>
        </authorList>
    </citation>
    <scope>NUCLEOTIDE SEQUENCE [LARGE SCALE GENOMIC DNA]</scope>
    <source>
        <strain evidence="1 2">NBRC 102444</strain>
    </source>
</reference>